<proteinExistence type="predicted"/>
<evidence type="ECO:0000313" key="3">
    <source>
        <dbReference type="Proteomes" id="UP000023703"/>
    </source>
</evidence>
<protein>
    <submittedName>
        <fullName evidence="2">Putative secreted protein</fullName>
    </submittedName>
</protein>
<gene>
    <name evidence="2" type="ORF">CGLY_06395</name>
</gene>
<dbReference type="AlphaFoldDB" id="X5DR32"/>
<reference evidence="2 3" key="1">
    <citation type="journal article" date="2015" name="Int. J. Syst. Evol. Microbiol.">
        <title>Revisiting Corynebacterium glyciniphilum (ex Kubota et al., 1972) sp. nov., nom. rev., isolated from putrefied banana.</title>
        <authorList>
            <person name="Al-Dilaimi A."/>
            <person name="Bednarz H."/>
            <person name="Lomker A."/>
            <person name="Niehaus K."/>
            <person name="Kalinowski J."/>
            <person name="Ruckert C."/>
        </authorList>
    </citation>
    <scope>NUCLEOTIDE SEQUENCE [LARGE SCALE GENOMIC DNA]</scope>
    <source>
        <strain evidence="2">AJ 3170</strain>
    </source>
</reference>
<dbReference type="HOGENOM" id="CLU_1882245_0_0_11"/>
<feature type="signal peptide" evidence="1">
    <location>
        <begin position="1"/>
        <end position="22"/>
    </location>
</feature>
<dbReference type="Proteomes" id="UP000023703">
    <property type="component" value="Chromosome"/>
</dbReference>
<name>X5DR32_9CORY</name>
<dbReference type="STRING" id="1404245.CGLY_06395"/>
<evidence type="ECO:0000313" key="2">
    <source>
        <dbReference type="EMBL" id="AHW63724.1"/>
    </source>
</evidence>
<organism evidence="2 3">
    <name type="scientific">Corynebacterium glyciniphilum AJ 3170</name>
    <dbReference type="NCBI Taxonomy" id="1404245"/>
    <lineage>
        <taxon>Bacteria</taxon>
        <taxon>Bacillati</taxon>
        <taxon>Actinomycetota</taxon>
        <taxon>Actinomycetes</taxon>
        <taxon>Mycobacteriales</taxon>
        <taxon>Corynebacteriaceae</taxon>
        <taxon>Corynebacterium</taxon>
    </lineage>
</organism>
<evidence type="ECO:0000256" key="1">
    <source>
        <dbReference type="SAM" id="SignalP"/>
    </source>
</evidence>
<keyword evidence="3" id="KW-1185">Reference proteome</keyword>
<dbReference type="PROSITE" id="PS51257">
    <property type="entry name" value="PROKAR_LIPOPROTEIN"/>
    <property type="match status" value="1"/>
</dbReference>
<accession>X5DR32</accession>
<dbReference type="KEGG" id="cgy:CGLY_06395"/>
<keyword evidence="1" id="KW-0732">Signal</keyword>
<dbReference type="EMBL" id="CP006842">
    <property type="protein sequence ID" value="AHW63724.1"/>
    <property type="molecule type" value="Genomic_DNA"/>
</dbReference>
<sequence>MELRVLAIAITIGMPIALASCAANSQEAMTTESEMNTSAAMPAPVILTPEELAKNSPITIAMYRPLVINVASNAASWTEGSTADDTIARFAPGRNDGSATFNPGFTPLNPGGTTATIKDPETSENIVFDIVVEVG</sequence>
<feature type="chain" id="PRO_5039461514" evidence="1">
    <location>
        <begin position="23"/>
        <end position="135"/>
    </location>
</feature>